<evidence type="ECO:0000256" key="8">
    <source>
        <dbReference type="ARBA" id="ARBA00022723"/>
    </source>
</evidence>
<name>A0A669DS75_ORENI</name>
<keyword evidence="13" id="KW-0809">Transit peptide</keyword>
<keyword evidence="10" id="KW-0378">Hydrolase</keyword>
<reference evidence="21" key="2">
    <citation type="submission" date="2025-08" db="UniProtKB">
        <authorList>
            <consortium name="Ensembl"/>
        </authorList>
    </citation>
    <scope>IDENTIFICATION</scope>
</reference>
<dbReference type="PANTHER" id="PTHR13547">
    <property type="match status" value="1"/>
</dbReference>
<dbReference type="AlphaFoldDB" id="A0A669DS75"/>
<evidence type="ECO:0000256" key="11">
    <source>
        <dbReference type="ARBA" id="ARBA00022833"/>
    </source>
</evidence>
<dbReference type="Pfam" id="PF17177">
    <property type="entry name" value="PPR_long"/>
    <property type="match status" value="1"/>
</dbReference>
<evidence type="ECO:0000256" key="16">
    <source>
        <dbReference type="ARBA" id="ARBA00044559"/>
    </source>
</evidence>
<dbReference type="GO" id="GO:0001682">
    <property type="term" value="P:tRNA 5'-leader removal"/>
    <property type="evidence" value="ECO:0007669"/>
    <property type="project" value="TreeGrafter"/>
</dbReference>
<dbReference type="InterPro" id="IPR033443">
    <property type="entry name" value="PROP1-like_PPR_dom"/>
</dbReference>
<feature type="region of interest" description="Disordered" evidence="18">
    <location>
        <begin position="120"/>
        <end position="154"/>
    </location>
</feature>
<feature type="domain" description="PRORP" evidence="19">
    <location>
        <begin position="354"/>
        <end position="574"/>
    </location>
</feature>
<dbReference type="EC" id="3.1.26.5" evidence="5"/>
<evidence type="ECO:0000256" key="17">
    <source>
        <dbReference type="PROSITE-ProRule" id="PRU00708"/>
    </source>
</evidence>
<evidence type="ECO:0000259" key="20">
    <source>
        <dbReference type="Pfam" id="PF17177"/>
    </source>
</evidence>
<evidence type="ECO:0000256" key="3">
    <source>
        <dbReference type="ARBA" id="ARBA00004173"/>
    </source>
</evidence>
<keyword evidence="8" id="KW-0479">Metal-binding</keyword>
<reference evidence="21" key="3">
    <citation type="submission" date="2025-09" db="UniProtKB">
        <authorList>
            <consortium name="Ensembl"/>
        </authorList>
    </citation>
    <scope>IDENTIFICATION</scope>
</reference>
<dbReference type="InterPro" id="IPR011990">
    <property type="entry name" value="TPR-like_helical_dom_sf"/>
</dbReference>
<dbReference type="GO" id="GO:0004526">
    <property type="term" value="F:ribonuclease P activity"/>
    <property type="evidence" value="ECO:0007669"/>
    <property type="project" value="UniProtKB-EC"/>
</dbReference>
<keyword evidence="14" id="KW-0496">Mitochondrion</keyword>
<dbReference type="OMA" id="VKEPIRY"/>
<evidence type="ECO:0000256" key="1">
    <source>
        <dbReference type="ARBA" id="ARBA00000928"/>
    </source>
</evidence>
<evidence type="ECO:0000256" key="6">
    <source>
        <dbReference type="ARBA" id="ARBA00022694"/>
    </source>
</evidence>
<dbReference type="Proteomes" id="UP000005207">
    <property type="component" value="Linkage group LG19"/>
</dbReference>
<evidence type="ECO:0000256" key="5">
    <source>
        <dbReference type="ARBA" id="ARBA00012179"/>
    </source>
</evidence>
<evidence type="ECO:0000256" key="10">
    <source>
        <dbReference type="ARBA" id="ARBA00022801"/>
    </source>
</evidence>
<comment type="subcellular location">
    <subcellularLocation>
        <location evidence="3">Mitochondrion</location>
    </subcellularLocation>
</comment>
<accession>A0A669DS75</accession>
<evidence type="ECO:0000256" key="2">
    <source>
        <dbReference type="ARBA" id="ARBA00001946"/>
    </source>
</evidence>
<organism evidence="21 22">
    <name type="scientific">Oreochromis niloticus</name>
    <name type="common">Nile tilapia</name>
    <name type="synonym">Tilapia nilotica</name>
    <dbReference type="NCBI Taxonomy" id="8128"/>
    <lineage>
        <taxon>Eukaryota</taxon>
        <taxon>Metazoa</taxon>
        <taxon>Chordata</taxon>
        <taxon>Craniata</taxon>
        <taxon>Vertebrata</taxon>
        <taxon>Euteleostomi</taxon>
        <taxon>Actinopterygii</taxon>
        <taxon>Neopterygii</taxon>
        <taxon>Teleostei</taxon>
        <taxon>Neoteleostei</taxon>
        <taxon>Acanthomorphata</taxon>
        <taxon>Ovalentaria</taxon>
        <taxon>Cichlomorphae</taxon>
        <taxon>Cichliformes</taxon>
        <taxon>Cichlidae</taxon>
        <taxon>African cichlids</taxon>
        <taxon>Pseudocrenilabrinae</taxon>
        <taxon>Oreochromini</taxon>
        <taxon>Oreochromis</taxon>
    </lineage>
</organism>
<dbReference type="Gene3D" id="3.40.50.11980">
    <property type="match status" value="1"/>
</dbReference>
<feature type="repeat" description="PPR" evidence="17">
    <location>
        <begin position="256"/>
        <end position="290"/>
    </location>
</feature>
<evidence type="ECO:0000256" key="4">
    <source>
        <dbReference type="ARBA" id="ARBA00007626"/>
    </source>
</evidence>
<protein>
    <recommendedName>
        <fullName evidence="15">Mitochondrial ribonuclease P catalytic subunit</fullName>
        <ecNumber evidence="5">3.1.26.5</ecNumber>
    </recommendedName>
    <alternativeName>
        <fullName evidence="16">Mitochondrial ribonuclease P protein 3</fullName>
    </alternativeName>
</protein>
<keyword evidence="6" id="KW-0819">tRNA processing</keyword>
<dbReference type="InParanoid" id="A0A669DS75"/>
<evidence type="ECO:0000256" key="12">
    <source>
        <dbReference type="ARBA" id="ARBA00022842"/>
    </source>
</evidence>
<evidence type="ECO:0000256" key="14">
    <source>
        <dbReference type="ARBA" id="ARBA00023128"/>
    </source>
</evidence>
<dbReference type="GO" id="GO:0030678">
    <property type="term" value="C:mitochondrial ribonuclease P complex"/>
    <property type="evidence" value="ECO:0007669"/>
    <property type="project" value="TreeGrafter"/>
</dbReference>
<keyword evidence="22" id="KW-1185">Reference proteome</keyword>
<dbReference type="InterPro" id="IPR033495">
    <property type="entry name" value="MRPP3_PIN_dom"/>
</dbReference>
<evidence type="ECO:0000256" key="13">
    <source>
        <dbReference type="ARBA" id="ARBA00022946"/>
    </source>
</evidence>
<dbReference type="GO" id="GO:0046872">
    <property type="term" value="F:metal ion binding"/>
    <property type="evidence" value="ECO:0007669"/>
    <property type="project" value="UniProtKB-KW"/>
</dbReference>
<feature type="domain" description="PROP1-like PPR" evidence="20">
    <location>
        <begin position="196"/>
        <end position="339"/>
    </location>
</feature>
<dbReference type="PROSITE" id="PS51375">
    <property type="entry name" value="PPR"/>
    <property type="match status" value="1"/>
</dbReference>
<reference evidence="22" key="1">
    <citation type="submission" date="2012-01" db="EMBL/GenBank/DDBJ databases">
        <title>The Genome Sequence of Oreochromis niloticus (Nile Tilapia).</title>
        <authorList>
            <consortium name="Broad Institute Genome Assembly Team"/>
            <consortium name="Broad Institute Sequencing Platform"/>
            <person name="Di Palma F."/>
            <person name="Johnson J."/>
            <person name="Lander E.S."/>
            <person name="Lindblad-Toh K."/>
        </authorList>
    </citation>
    <scope>NUCLEOTIDE SEQUENCE [LARGE SCALE GENOMIC DNA]</scope>
</reference>
<keyword evidence="12" id="KW-0460">Magnesium</keyword>
<dbReference type="CDD" id="cd18718">
    <property type="entry name" value="PIN_PRORP"/>
    <property type="match status" value="1"/>
</dbReference>
<gene>
    <name evidence="21" type="primary">PRORP</name>
    <name evidence="21" type="synonym">prorp</name>
</gene>
<sequence>MASTFILKVRTSLKSSQLFFHHGRPAFSSLQPPWALSVCSREPSLTLGVRRIHRSSSGQTEGQGGVRNSAIRRGEEDGAVNGGGDKRSAPWQRIHKSVFAAGTAKRTADILRRKAPLVCEDKDEEEPEHRTARGAGEHQPLPSSEWKKLKESQGNPPRFEIQMMKALFISGGESLLTFVATETGTLSYELLLRYLTLCVSSGHDAEVFDVYDIMRGSFPSLDTGASSLFIKAFSRTARWREALNILQELKKESSPSSRNYGDIIAAAMQHGDTSTAWALYDELIDNGLSPHQETWETLFKVSQAEQQERHLGILLHMRNNQIYPQQSFASSIKSWFESLTGQEWTGNWTTATPKGVCRSCGSELESIQLTAEEYQQLKDRVMTDIIEGQDVFTKTTPEELQRFKLFVKRKPVFDVVVDGLNVANINKDKSKQSLLVVVSELVDRQGLTVLVLGRKHMLRPSRSWDRHNMNLIQQKAHCFFTDNISEDDPFLLYATLHSGNHCRFVSRDLMRDHKACLPDGATRRLFFKWQRGHQLVSIPSYDTIVQTSGGNSWHIPYDDTEDRSTYEVPQHWLCLNKKL</sequence>
<dbReference type="FunCoup" id="A0A669DS75">
    <property type="interactions" value="989"/>
</dbReference>
<evidence type="ECO:0000256" key="7">
    <source>
        <dbReference type="ARBA" id="ARBA00022722"/>
    </source>
</evidence>
<dbReference type="Ensembl" id="ENSONIT00000051151.1">
    <property type="protein sequence ID" value="ENSONIP00000061356.1"/>
    <property type="gene ID" value="ENSONIG00000019501.2"/>
</dbReference>
<evidence type="ECO:0000259" key="19">
    <source>
        <dbReference type="Pfam" id="PF16953"/>
    </source>
</evidence>
<evidence type="ECO:0000313" key="21">
    <source>
        <dbReference type="Ensembl" id="ENSONIP00000061356.1"/>
    </source>
</evidence>
<evidence type="ECO:0000256" key="18">
    <source>
        <dbReference type="SAM" id="MobiDB-lite"/>
    </source>
</evidence>
<dbReference type="InterPro" id="IPR031595">
    <property type="entry name" value="PRORP_C"/>
</dbReference>
<feature type="region of interest" description="Disordered" evidence="18">
    <location>
        <begin position="52"/>
        <end position="91"/>
    </location>
</feature>
<dbReference type="GeneTree" id="ENSGT00390000002201"/>
<dbReference type="GO" id="GO:0097745">
    <property type="term" value="P:mitochondrial tRNA 5'-end processing"/>
    <property type="evidence" value="ECO:0007669"/>
    <property type="project" value="TreeGrafter"/>
</dbReference>
<dbReference type="Gene3D" id="1.25.40.10">
    <property type="entry name" value="Tetratricopeptide repeat domain"/>
    <property type="match status" value="1"/>
</dbReference>
<evidence type="ECO:0000313" key="22">
    <source>
        <dbReference type="Proteomes" id="UP000005207"/>
    </source>
</evidence>
<comment type="similarity">
    <text evidence="4">Belongs to the PPR family. P subfamily.</text>
</comment>
<dbReference type="FunFam" id="1.25.40.10:FF:001403">
    <property type="entry name" value="Mitochondrial ribonuclease P protein 3-like Protein"/>
    <property type="match status" value="1"/>
</dbReference>
<comment type="catalytic activity">
    <reaction evidence="1">
        <text>Endonucleolytic cleavage of RNA, removing 5'-extranucleotides from tRNA precursor.</text>
        <dbReference type="EC" id="3.1.26.5"/>
    </reaction>
</comment>
<keyword evidence="9" id="KW-0677">Repeat</keyword>
<evidence type="ECO:0000256" key="9">
    <source>
        <dbReference type="ARBA" id="ARBA00022737"/>
    </source>
</evidence>
<keyword evidence="11" id="KW-0862">Zinc</keyword>
<dbReference type="PANTHER" id="PTHR13547:SF1">
    <property type="entry name" value="MITOCHONDRIAL RIBONUCLEASE P CATALYTIC SUBUNIT"/>
    <property type="match status" value="1"/>
</dbReference>
<keyword evidence="7" id="KW-0540">Nuclease</keyword>
<proteinExistence type="inferred from homology"/>
<evidence type="ECO:0000256" key="15">
    <source>
        <dbReference type="ARBA" id="ARBA00044536"/>
    </source>
</evidence>
<dbReference type="Pfam" id="PF16953">
    <property type="entry name" value="PRORP"/>
    <property type="match status" value="1"/>
</dbReference>
<comment type="cofactor">
    <cofactor evidence="2">
        <name>Mg(2+)</name>
        <dbReference type="ChEBI" id="CHEBI:18420"/>
    </cofactor>
</comment>
<dbReference type="InterPro" id="IPR002885">
    <property type="entry name" value="PPR_rpt"/>
</dbReference>